<dbReference type="InterPro" id="IPR002110">
    <property type="entry name" value="Ankyrin_rpt"/>
</dbReference>
<dbReference type="AlphaFoldDB" id="A0A7R8W623"/>
<dbReference type="SUPFAM" id="SSF48403">
    <property type="entry name" value="Ankyrin repeat"/>
    <property type="match status" value="1"/>
</dbReference>
<evidence type="ECO:0000256" key="3">
    <source>
        <dbReference type="SAM" id="MobiDB-lite"/>
    </source>
</evidence>
<dbReference type="PANTHER" id="PTHR24198:SF165">
    <property type="entry name" value="ANKYRIN REPEAT-CONTAINING PROTEIN-RELATED"/>
    <property type="match status" value="1"/>
</dbReference>
<dbReference type="PANTHER" id="PTHR24198">
    <property type="entry name" value="ANKYRIN REPEAT AND PROTEIN KINASE DOMAIN-CONTAINING PROTEIN"/>
    <property type="match status" value="1"/>
</dbReference>
<gene>
    <name evidence="5" type="ORF">CTOB1V02_LOCUS3521</name>
</gene>
<reference evidence="5" key="1">
    <citation type="submission" date="2020-11" db="EMBL/GenBank/DDBJ databases">
        <authorList>
            <person name="Tran Van P."/>
        </authorList>
    </citation>
    <scope>NUCLEOTIDE SEQUENCE</scope>
</reference>
<dbReference type="PROSITE" id="PS50297">
    <property type="entry name" value="ANK_REP_REGION"/>
    <property type="match status" value="4"/>
</dbReference>
<dbReference type="Gene3D" id="1.25.40.20">
    <property type="entry name" value="Ankyrin repeat-containing domain"/>
    <property type="match status" value="2"/>
</dbReference>
<keyword evidence="1" id="KW-0677">Repeat</keyword>
<feature type="region of interest" description="Disordered" evidence="3">
    <location>
        <begin position="104"/>
        <end position="138"/>
    </location>
</feature>
<protein>
    <submittedName>
        <fullName evidence="5">Uncharacterized protein</fullName>
    </submittedName>
</protein>
<feature type="signal peptide" evidence="4">
    <location>
        <begin position="1"/>
        <end position="29"/>
    </location>
</feature>
<dbReference type="OrthoDB" id="6346951at2759"/>
<proteinExistence type="predicted"/>
<evidence type="ECO:0000256" key="4">
    <source>
        <dbReference type="SAM" id="SignalP"/>
    </source>
</evidence>
<dbReference type="InterPro" id="IPR036770">
    <property type="entry name" value="Ankyrin_rpt-contain_sf"/>
</dbReference>
<dbReference type="SMART" id="SM00248">
    <property type="entry name" value="ANK"/>
    <property type="match status" value="4"/>
</dbReference>
<evidence type="ECO:0000313" key="5">
    <source>
        <dbReference type="EMBL" id="CAD7225583.1"/>
    </source>
</evidence>
<organism evidence="5">
    <name type="scientific">Cyprideis torosa</name>
    <dbReference type="NCBI Taxonomy" id="163714"/>
    <lineage>
        <taxon>Eukaryota</taxon>
        <taxon>Metazoa</taxon>
        <taxon>Ecdysozoa</taxon>
        <taxon>Arthropoda</taxon>
        <taxon>Crustacea</taxon>
        <taxon>Oligostraca</taxon>
        <taxon>Ostracoda</taxon>
        <taxon>Podocopa</taxon>
        <taxon>Podocopida</taxon>
        <taxon>Cytherocopina</taxon>
        <taxon>Cytheroidea</taxon>
        <taxon>Cytherideidae</taxon>
        <taxon>Cyprideis</taxon>
    </lineage>
</organism>
<dbReference type="EMBL" id="OB660607">
    <property type="protein sequence ID" value="CAD7225583.1"/>
    <property type="molecule type" value="Genomic_DNA"/>
</dbReference>
<evidence type="ECO:0000256" key="1">
    <source>
        <dbReference type="ARBA" id="ARBA00022737"/>
    </source>
</evidence>
<keyword evidence="4" id="KW-0732">Signal</keyword>
<evidence type="ECO:0000256" key="2">
    <source>
        <dbReference type="ARBA" id="ARBA00023043"/>
    </source>
</evidence>
<keyword evidence="2" id="KW-0040">ANK repeat</keyword>
<feature type="chain" id="PRO_5043545966" evidence="4">
    <location>
        <begin position="30"/>
        <end position="446"/>
    </location>
</feature>
<accession>A0A7R8W623</accession>
<dbReference type="PROSITE" id="PS50088">
    <property type="entry name" value="ANK_REPEAT"/>
    <property type="match status" value="4"/>
</dbReference>
<name>A0A7R8W623_9CRUS</name>
<dbReference type="Pfam" id="PF12796">
    <property type="entry name" value="Ank_2"/>
    <property type="match status" value="2"/>
</dbReference>
<sequence>MRGRRFWKSVCLQLVFLLVFSSLWCSIDGAAYPFFPATKPKLVNRGFTPISSSKGSWDGETPQPQARLKELVEETTDSESALPSPTNDEAFGRTDFKLSSLMEGQDSVPPAISSSTPSGGLDLSAGTDTSESRYGDKRSSHSFFYNSNAMRPMLLKHDADIGAVDLRGYTPLHVAVEAGHETLLKEIMKYTHASVNAKSASGWTPLHVAVEKGFLRCITALLEREDIDVNAEAINGFTPLHLAASDGLSDSANLLLNDPRTDVNAESDTGLTPLHLASLGDHGSTVRLLLSNKRSRKVKSKAGLLPLHFAASAGHVKILEGGLLRFLCLFRGFFGHGGRFSDVSFDARASTQTVTRVPALVTNQLVDVRNLILDLVQTTVQIRNRQIVLFLRDGHRGKLPMPTFHVRFLKQRCIGFQVLGLILQTGNRSSDVRQSQGYQEDPLSRI</sequence>